<evidence type="ECO:0000313" key="5">
    <source>
        <dbReference type="Proteomes" id="UP000478636"/>
    </source>
</evidence>
<dbReference type="EMBL" id="CP042387">
    <property type="protein sequence ID" value="QEA43355.1"/>
    <property type="molecule type" value="Genomic_DNA"/>
</dbReference>
<evidence type="ECO:0000313" key="4">
    <source>
        <dbReference type="Proteomes" id="UP000321298"/>
    </source>
</evidence>
<dbReference type="Proteomes" id="UP000478636">
    <property type="component" value="Unassembled WGS sequence"/>
</dbReference>
<reference evidence="3 4" key="1">
    <citation type="submission" date="2019-06" db="EMBL/GenBank/DDBJ databases">
        <title>Genome analyses of bacteria isolated from kimchi.</title>
        <authorList>
            <person name="Lee S."/>
            <person name="Ahn S."/>
            <person name="Roh S."/>
        </authorList>
    </citation>
    <scope>NUCLEOTIDE SEQUENCE [LARGE SCALE GENOMIC DNA]</scope>
    <source>
        <strain evidence="3 4">CBA3625</strain>
    </source>
</reference>
<keyword evidence="1" id="KW-0472">Membrane</keyword>
<dbReference type="GeneID" id="66530736"/>
<dbReference type="InterPro" id="IPR025270">
    <property type="entry name" value="DUF4044"/>
</dbReference>
<dbReference type="KEGG" id="llf:BCR17_01530"/>
<organism evidence="2 5">
    <name type="scientific">Leuconostoc lactis</name>
    <dbReference type="NCBI Taxonomy" id="1246"/>
    <lineage>
        <taxon>Bacteria</taxon>
        <taxon>Bacillati</taxon>
        <taxon>Bacillota</taxon>
        <taxon>Bacilli</taxon>
        <taxon>Lactobacillales</taxon>
        <taxon>Lactobacillaceae</taxon>
        <taxon>Leuconostoc</taxon>
    </lineage>
</organism>
<sequence length="68" mass="7871">MTDEQTPRPTNAKLQAEIDAKLNQHRMPKIERKSRTRIEKMTLVMAWLMIILMIGGVFYASINALGWL</sequence>
<protein>
    <submittedName>
        <fullName evidence="2">DUF4044 domain-containing protein</fullName>
    </submittedName>
</protein>
<evidence type="ECO:0000256" key="1">
    <source>
        <dbReference type="SAM" id="Phobius"/>
    </source>
</evidence>
<dbReference type="Proteomes" id="UP000321298">
    <property type="component" value="Chromosome"/>
</dbReference>
<dbReference type="RefSeq" id="WP_010001974.1">
    <property type="nucleotide sequence ID" value="NZ_BJMJ01000010.1"/>
</dbReference>
<dbReference type="eggNOG" id="ENOG50308I4">
    <property type="taxonomic scope" value="Bacteria"/>
</dbReference>
<keyword evidence="4" id="KW-1185">Reference proteome</keyword>
<dbReference type="OrthoDB" id="2142371at2"/>
<evidence type="ECO:0000313" key="2">
    <source>
        <dbReference type="EMBL" id="MWN20817.1"/>
    </source>
</evidence>
<keyword evidence="1" id="KW-1133">Transmembrane helix</keyword>
<feature type="transmembrane region" description="Helical" evidence="1">
    <location>
        <begin position="42"/>
        <end position="62"/>
    </location>
</feature>
<dbReference type="Pfam" id="PF13253">
    <property type="entry name" value="DUF4044"/>
    <property type="match status" value="1"/>
</dbReference>
<reference evidence="2 5" key="2">
    <citation type="submission" date="2019-12" db="EMBL/GenBank/DDBJ databases">
        <title>Complete genome sequence of Leuconostoc lactis strain AVN1 provides insights into metabolic potential.</title>
        <authorList>
            <person name="Besrour N."/>
            <person name="Najjari A."/>
            <person name="Fhoula I."/>
            <person name="Jaballah S."/>
            <person name="Klibi N."/>
            <person name="Ouzari H.I."/>
        </authorList>
    </citation>
    <scope>NUCLEOTIDE SEQUENCE [LARGE SCALE GENOMIC DNA]</scope>
    <source>
        <strain evidence="2 5">AVN1</strain>
    </source>
</reference>
<keyword evidence="1" id="KW-0812">Transmembrane</keyword>
<accession>A0A0Q0YVT8</accession>
<gene>
    <name evidence="3" type="ORF">FGL83_00925</name>
    <name evidence="2" type="ORF">GQS40_03900</name>
</gene>
<dbReference type="AlphaFoldDB" id="A0A0Q0YVT8"/>
<proteinExistence type="predicted"/>
<evidence type="ECO:0000313" key="3">
    <source>
        <dbReference type="EMBL" id="QEA43355.1"/>
    </source>
</evidence>
<name>A0A0Q0YVT8_LEULA</name>
<dbReference type="EMBL" id="WSZI01000013">
    <property type="protein sequence ID" value="MWN20817.1"/>
    <property type="molecule type" value="Genomic_DNA"/>
</dbReference>